<comment type="caution">
    <text evidence="1">The sequence shown here is derived from an EMBL/GenBank/DDBJ whole genome shotgun (WGS) entry which is preliminary data.</text>
</comment>
<evidence type="ECO:0000313" key="1">
    <source>
        <dbReference type="EMBL" id="MBE9660692.1"/>
    </source>
</evidence>
<dbReference type="Pfam" id="PF17170">
    <property type="entry name" value="DUF5128"/>
    <property type="match status" value="1"/>
</dbReference>
<dbReference type="RefSeq" id="WP_194109886.1">
    <property type="nucleotide sequence ID" value="NZ_JADFFL010000001.1"/>
</dbReference>
<gene>
    <name evidence="1" type="ORF">IRJ16_02250</name>
</gene>
<dbReference type="EMBL" id="JADFFL010000001">
    <property type="protein sequence ID" value="MBE9660692.1"/>
    <property type="molecule type" value="Genomic_DNA"/>
</dbReference>
<organism evidence="1 2">
    <name type="scientific">Mucilaginibacter myungsuensis</name>
    <dbReference type="NCBI Taxonomy" id="649104"/>
    <lineage>
        <taxon>Bacteria</taxon>
        <taxon>Pseudomonadati</taxon>
        <taxon>Bacteroidota</taxon>
        <taxon>Sphingobacteriia</taxon>
        <taxon>Sphingobacteriales</taxon>
        <taxon>Sphingobacteriaceae</taxon>
        <taxon>Mucilaginibacter</taxon>
    </lineage>
</organism>
<proteinExistence type="predicted"/>
<evidence type="ECO:0000313" key="2">
    <source>
        <dbReference type="Proteomes" id="UP000622475"/>
    </source>
</evidence>
<name>A0A929KTV6_9SPHI</name>
<protein>
    <submittedName>
        <fullName evidence="1">6-bladed beta-propeller</fullName>
    </submittedName>
</protein>
<accession>A0A929KTV6</accession>
<dbReference type="AlphaFoldDB" id="A0A929KTV6"/>
<sequence length="385" mass="44983">MDTLRIDPSNSMGGTVSDFFTEVEYIPLETTKESLFGSISKLEITDDRYLVWESSRRYILIFDKKGKFLKKIGSAGVGIVHFSLNRWTKQFIVNEQYARYKYYDLDGNLLKTVPATAEKDKNTSFMQMHFLSADKGFADNYYQASDTTDKYYKTFNGSLITFMGEDHKVYSKSLQFPKNQTGLETIYFGNFQNITRGDADSVYYYSKAFEYSIYSISPDRVKQSYQMMFPLVNSLPQGFTSDTTLRNKRWEWFDKNREVITNVTDFYRIGNNLMFTAAAFSRTDEDVLFYNLKSGSLVAFKHIGRDESNSFLPIYYSRYNYSNTTISNCYRGSLYGSISSLDMFNAFEEHKDRKITYPPHLADYFKNRDRKDNPVILRLKLKENI</sequence>
<keyword evidence="2" id="KW-1185">Reference proteome</keyword>
<reference evidence="1" key="1">
    <citation type="submission" date="2020-10" db="EMBL/GenBank/DDBJ databases">
        <title>Mucilaginibacter mali sp. nov., isolated from rhizosphere soil of apple orchard.</title>
        <authorList>
            <person name="Lee J.-S."/>
            <person name="Kim H.S."/>
            <person name="Kim J.-S."/>
        </authorList>
    </citation>
    <scope>NUCLEOTIDE SEQUENCE</scope>
    <source>
        <strain evidence="1">KCTC 22746</strain>
    </source>
</reference>
<dbReference type="Proteomes" id="UP000622475">
    <property type="component" value="Unassembled WGS sequence"/>
</dbReference>